<evidence type="ECO:0000313" key="3">
    <source>
        <dbReference type="Proteomes" id="UP000694050"/>
    </source>
</evidence>
<feature type="compositionally biased region" description="Acidic residues" evidence="1">
    <location>
        <begin position="228"/>
        <end position="247"/>
    </location>
</feature>
<accession>A0A8J5NSL4</accession>
<reference evidence="2" key="1">
    <citation type="submission" date="2021-04" db="EMBL/GenBank/DDBJ databases">
        <title>First draft genome resource for Brassicaceae pathogens Fusarium oxysporum f. sp. raphani and Fusarium oxysporum f. sp. rapae.</title>
        <authorList>
            <person name="Asai S."/>
        </authorList>
    </citation>
    <scope>NUCLEOTIDE SEQUENCE</scope>
    <source>
        <strain evidence="2">Tf1208</strain>
    </source>
</reference>
<proteinExistence type="predicted"/>
<dbReference type="EMBL" id="JAELUQ010000011">
    <property type="protein sequence ID" value="KAG7406337.1"/>
    <property type="molecule type" value="Genomic_DNA"/>
</dbReference>
<evidence type="ECO:0000313" key="2">
    <source>
        <dbReference type="EMBL" id="KAG7406337.1"/>
    </source>
</evidence>
<sequence>MCSTFNASSRPAAWTVDQPNTSPEAELAVNSCEFQSFEFNATGFAAADFSSTCFQGVSESIVEKSGLPFLILRSLPTLEWFAISTELLVSPYLAVAVSEAVYDAEYQLGAATQVKCRIGYCRQGSERRSRDITFIQVNQPFTSSAQTVPVLGILELIAFLSQFTGGIVSTEELVEQAPITVTVCTNCSTQEAPVPEADAQPEPESEVTQIEDPAPAVEPVLEPVSESDYVDIDIDNTPDTSVSDEADPFYETLKTIS</sequence>
<dbReference type="AlphaFoldDB" id="A0A8J5NSL4"/>
<feature type="compositionally biased region" description="Low complexity" evidence="1">
    <location>
        <begin position="211"/>
        <end position="227"/>
    </location>
</feature>
<name>A0A8J5NSL4_FUSOX</name>
<organism evidence="2 3">
    <name type="scientific">Fusarium oxysporum f. sp. rapae</name>
    <dbReference type="NCBI Taxonomy" id="485398"/>
    <lineage>
        <taxon>Eukaryota</taxon>
        <taxon>Fungi</taxon>
        <taxon>Dikarya</taxon>
        <taxon>Ascomycota</taxon>
        <taxon>Pezizomycotina</taxon>
        <taxon>Sordariomycetes</taxon>
        <taxon>Hypocreomycetidae</taxon>
        <taxon>Hypocreales</taxon>
        <taxon>Nectriaceae</taxon>
        <taxon>Fusarium</taxon>
        <taxon>Fusarium oxysporum species complex</taxon>
    </lineage>
</organism>
<comment type="caution">
    <text evidence="2">The sequence shown here is derived from an EMBL/GenBank/DDBJ whole genome shotgun (WGS) entry which is preliminary data.</text>
</comment>
<evidence type="ECO:0000256" key="1">
    <source>
        <dbReference type="SAM" id="MobiDB-lite"/>
    </source>
</evidence>
<feature type="region of interest" description="Disordered" evidence="1">
    <location>
        <begin position="192"/>
        <end position="247"/>
    </location>
</feature>
<protein>
    <submittedName>
        <fullName evidence="2">Uncharacterized protein</fullName>
    </submittedName>
</protein>
<gene>
    <name evidence="2" type="ORF">Forpe1208_v013615</name>
</gene>
<dbReference type="Proteomes" id="UP000694050">
    <property type="component" value="Unassembled WGS sequence"/>
</dbReference>